<dbReference type="EMBL" id="JAEMHM010000010">
    <property type="protein sequence ID" value="MBJ6725734.1"/>
    <property type="molecule type" value="Genomic_DNA"/>
</dbReference>
<protein>
    <submittedName>
        <fullName evidence="1">Uncharacterized protein</fullName>
    </submittedName>
</protein>
<reference evidence="1" key="1">
    <citation type="submission" date="2020-12" db="EMBL/GenBank/DDBJ databases">
        <title>Geomonas sp. Red875, isolated from river sediment.</title>
        <authorList>
            <person name="Xu Z."/>
            <person name="Zhang Z."/>
            <person name="Masuda Y."/>
            <person name="Itoh H."/>
            <person name="Senoo K."/>
        </authorList>
    </citation>
    <scope>NUCLEOTIDE SEQUENCE</scope>
    <source>
        <strain evidence="1">Red875</strain>
    </source>
</reference>
<organism evidence="1 2">
    <name type="scientific">Geomesophilobacter sediminis</name>
    <dbReference type="NCBI Taxonomy" id="2798584"/>
    <lineage>
        <taxon>Bacteria</taxon>
        <taxon>Pseudomonadati</taxon>
        <taxon>Thermodesulfobacteriota</taxon>
        <taxon>Desulfuromonadia</taxon>
        <taxon>Geobacterales</taxon>
        <taxon>Geobacteraceae</taxon>
        <taxon>Geomesophilobacter</taxon>
    </lineage>
</organism>
<dbReference type="AlphaFoldDB" id="A0A8J7IRR8"/>
<proteinExistence type="predicted"/>
<accession>A0A8J7IRR8</accession>
<gene>
    <name evidence="1" type="ORF">JFN93_13520</name>
</gene>
<evidence type="ECO:0000313" key="2">
    <source>
        <dbReference type="Proteomes" id="UP000636888"/>
    </source>
</evidence>
<evidence type="ECO:0000313" key="1">
    <source>
        <dbReference type="EMBL" id="MBJ6725734.1"/>
    </source>
</evidence>
<keyword evidence="2" id="KW-1185">Reference proteome</keyword>
<dbReference type="Proteomes" id="UP000636888">
    <property type="component" value="Unassembled WGS sequence"/>
</dbReference>
<sequence length="66" mass="7277">MALGQNGFLLQRGDLVKVVGWDDGGIPLGTVAPVREVLDEGRCLLLGGRLERYVHRSRVEVLSYAR</sequence>
<comment type="caution">
    <text evidence="1">The sequence shown here is derived from an EMBL/GenBank/DDBJ whole genome shotgun (WGS) entry which is preliminary data.</text>
</comment>
<name>A0A8J7IRR8_9BACT</name>
<dbReference type="RefSeq" id="WP_199384624.1">
    <property type="nucleotide sequence ID" value="NZ_JAEMHM010000010.1"/>
</dbReference>